<reference evidence="6" key="5">
    <citation type="journal article" date="2017" name="Plant J.">
        <title>Araport11: a complete reannotation of the Arabidopsis thaliana reference genome.</title>
        <authorList>
            <person name="Cheng C.Y."/>
            <person name="Krishnakumar V."/>
            <person name="Chan A.P."/>
            <person name="Thibaud-Nissen F."/>
            <person name="Schobel S."/>
            <person name="Town C.D."/>
        </authorList>
    </citation>
    <scope>GENOME REANNOTATION</scope>
    <source>
        <strain evidence="6">cv. Columbia</strain>
    </source>
</reference>
<evidence type="ECO:0000313" key="3">
    <source>
        <dbReference type="Araport" id="AT1G67020"/>
    </source>
</evidence>
<protein>
    <submittedName>
        <fullName evidence="4">F1O19.7 protein</fullName>
    </submittedName>
    <submittedName>
        <fullName evidence="5">Transmembrane protein</fullName>
    </submittedName>
</protein>
<reference evidence="5" key="4">
    <citation type="submission" date="2016-05" db="EMBL/GenBank/DDBJ databases">
        <authorList>
            <person name="Krishnakumar V."/>
            <person name="Cheng C.-Y."/>
            <person name="Chan A.P."/>
            <person name="Schobel S."/>
            <person name="Kim M."/>
            <person name="Ferlanti E.S."/>
            <person name="Belyaeva I."/>
            <person name="Rosen B.D."/>
            <person name="Micklem G."/>
            <person name="Miller J.R."/>
            <person name="Vaughn M."/>
            <person name="Town C.D."/>
        </authorList>
    </citation>
    <scope>NUCLEOTIDE SEQUENCE</scope>
</reference>
<evidence type="ECO:0000313" key="4">
    <source>
        <dbReference type="EMBL" id="AAF98211.1"/>
    </source>
</evidence>
<evidence type="ECO:0000256" key="2">
    <source>
        <dbReference type="SAM" id="Phobius"/>
    </source>
</evidence>
<dbReference type="KEGG" id="ath:AT1G67020"/>
<dbReference type="GO" id="GO:0009506">
    <property type="term" value="C:plasmodesma"/>
    <property type="evidence" value="ECO:0007005"/>
    <property type="project" value="TAIR"/>
</dbReference>
<feature type="transmembrane region" description="Helical" evidence="2">
    <location>
        <begin position="556"/>
        <end position="581"/>
    </location>
</feature>
<dbReference type="EMBL" id="CP002684">
    <property type="protein sequence ID" value="AEE34583.1"/>
    <property type="molecule type" value="Genomic_DNA"/>
</dbReference>
<feature type="region of interest" description="Disordered" evidence="1">
    <location>
        <begin position="67"/>
        <end position="95"/>
    </location>
</feature>
<name>Q9FZH9_ARATH</name>
<reference evidence="5" key="3">
    <citation type="submission" date="2011-02" db="EMBL/GenBank/DDBJ databases">
        <authorList>
            <consortium name="TAIR"/>
            <person name="Swarbreck D."/>
            <person name="Lamesch P."/>
            <person name="Wilks C."/>
            <person name="Huala E."/>
        </authorList>
    </citation>
    <scope>NUCLEOTIDE SEQUENCE</scope>
</reference>
<dbReference type="PaxDb" id="3702-AT1G67020.1"/>
<keyword evidence="2 5" id="KW-0812">Transmembrane</keyword>
<dbReference type="ExpressionAtlas" id="Q9FZH9">
    <property type="expression patterns" value="baseline and differential"/>
</dbReference>
<dbReference type="HOGENOM" id="CLU_416428_0_0_1"/>
<keyword evidence="2" id="KW-0472">Membrane</keyword>
<dbReference type="TAIR" id="AT1G67020"/>
<keyword evidence="6" id="KW-1185">Reference proteome</keyword>
<keyword evidence="2" id="KW-1133">Transmembrane helix</keyword>
<reference evidence="5 6" key="1">
    <citation type="journal article" date="2000" name="Nature">
        <title>Sequence and analysis of chromosome 1 of the plant Arabidopsis thaliana.</title>
        <authorList>
            <person name="Theologis A."/>
            <person name="Ecker J.R."/>
            <person name="Palm C.J."/>
            <person name="Federspiel N.A."/>
            <person name="Kaul S."/>
            <person name="White O."/>
            <person name="Alonso J."/>
            <person name="Altafi H."/>
            <person name="Araujo R."/>
            <person name="Bowman C.L."/>
            <person name="Brooks S.Y."/>
            <person name="Buehler E."/>
            <person name="Chan A."/>
            <person name="Chao Q."/>
            <person name="Chen H."/>
            <person name="Cheuk R.F."/>
            <person name="Chin C.W."/>
            <person name="Chung M.K."/>
            <person name="Conn L."/>
            <person name="Conway A.B."/>
            <person name="Conway A.R."/>
            <person name="Creasy T.H."/>
            <person name="Dewar K."/>
            <person name="Dunn P."/>
            <person name="Etgu P."/>
            <person name="Feldblyum T.V."/>
            <person name="Feng J."/>
            <person name="Fong B."/>
            <person name="Fujii C.Y."/>
            <person name="Gill J.E."/>
            <person name="Goldsmith A.D."/>
            <person name="Haas B."/>
            <person name="Hansen N.F."/>
            <person name="Hughes B."/>
            <person name="Huizar L."/>
            <person name="Hunter J.L."/>
            <person name="Jenkins J."/>
            <person name="Johnson-Hopson C."/>
            <person name="Khan S."/>
            <person name="Khaykin E."/>
            <person name="Kim C.J."/>
            <person name="Koo H.L."/>
            <person name="Kremenetskaia I."/>
            <person name="Kurtz D.B."/>
            <person name="Kwan A."/>
            <person name="Lam B."/>
            <person name="Langin-Hooper S."/>
            <person name="Lee A."/>
            <person name="Lee J.M."/>
            <person name="Lenz C.A."/>
            <person name="Li J.H."/>
            <person name="Li Y."/>
            <person name="Lin X."/>
            <person name="Liu S.X."/>
            <person name="Liu Z.A."/>
            <person name="Luros J.S."/>
            <person name="Maiti R."/>
            <person name="Marziali A."/>
            <person name="Militscher J."/>
            <person name="Miranda M."/>
            <person name="Nguyen M."/>
            <person name="Nierman W.C."/>
            <person name="Osborne B.I."/>
            <person name="Pai G."/>
            <person name="Peterson J."/>
            <person name="Pham P.K."/>
            <person name="Rizzo M."/>
            <person name="Rooney T."/>
            <person name="Rowley D."/>
            <person name="Sakano H."/>
            <person name="Salzberg S.L."/>
            <person name="Schwartz J.R."/>
            <person name="Shinn P."/>
            <person name="Southwick A.M."/>
            <person name="Sun H."/>
            <person name="Tallon L.J."/>
            <person name="Tambunga G."/>
            <person name="Toriumi M.J."/>
            <person name="Town C.D."/>
            <person name="Utterback T."/>
            <person name="Van Aken S."/>
            <person name="Vaysberg M."/>
            <person name="Vysotskaia V.S."/>
            <person name="Walker M."/>
            <person name="Wu D."/>
            <person name="Yu G."/>
            <person name="Fraser C.M."/>
            <person name="Venter J.C."/>
            <person name="Davis R.W."/>
        </authorList>
    </citation>
    <scope>NUCLEOTIDE SEQUENCE [LARGE SCALE GENOMIC DNA]</scope>
    <source>
        <strain evidence="6">cv. Columbia</strain>
    </source>
</reference>
<feature type="compositionally biased region" description="Polar residues" evidence="1">
    <location>
        <begin position="75"/>
        <end position="89"/>
    </location>
</feature>
<proteinExistence type="predicted"/>
<evidence type="ECO:0000256" key="1">
    <source>
        <dbReference type="SAM" id="MobiDB-lite"/>
    </source>
</evidence>
<evidence type="ECO:0000313" key="6">
    <source>
        <dbReference type="Proteomes" id="UP000006548"/>
    </source>
</evidence>
<dbReference type="GeneID" id="843020"/>
<gene>
    <name evidence="3 5" type="ordered locus">At1g67020</name>
    <name evidence="4" type="ORF">F1O19.7</name>
    <name evidence="5" type="ORF">F1O19_7</name>
</gene>
<dbReference type="EMBL" id="AC007152">
    <property type="protein sequence ID" value="AAF98211.1"/>
    <property type="molecule type" value="Genomic_DNA"/>
</dbReference>
<dbReference type="SMR" id="Q9FZH9"/>
<sequence length="659" mass="76241">MALGDESEVFESENCHGDETERNMKVLFGGFKRLCADKVQHEEKLESMDSVLRQVVATLERMEIREGKRVEQGEHSCQSPRHSFSSSMPQRGAGESPILLDNRSSLIRRIEMPVFDGSGVYEWFSKVERFFRVGRYQDSDKLDLVALSLEGVALKWFLREMSTLEFRDWNSFEQRLLARFDPVKIHSSPEVLMPTTLIHVVAHETESRCTEELIEEDESSVRKKSNPEIVLITQKKSFPRFQNVATIVVGEFQEGTWFFDDKSKDNEANNSSDSKLKFGAYKVLDKILIRSHNLKQRRKLSLSPKNWMFKFKNRNLQQNRSKMDPCQAIEFSNIHYMYLCFSANVGLVRKNKSFQSLRLKKQAHMSRDLKKLESISSEELQPALPIVETLGDEDMVALQSDLRRLGEANFATIDSAQLLRLDDATLMNSALKRKCSKSWHFIYKHYKVRMQNLHTGIYKTQRPWHCLVHEANNTDSHLWHRWKTKVETLQEISEFLSWGLVHSHSSEVISFLGFSHGPLVTVNGASSDKVIDAAATSIFSEAIGLQQYEKVMILCMRLFTCMTLTGMMIVLFSSGCAICVFESCHRLTHKLKKDQSMSLHNIKKRKFLKAWKFKYKQKVDKRDMAAYQNSEATQIIQKLVVSFFLLLSLRTSLSKWGEY</sequence>
<dbReference type="Araport" id="AT1G67020"/>
<reference evidence="4" key="2">
    <citation type="submission" date="2000-08" db="EMBL/GenBank/DDBJ databases">
        <authorList>
            <person name="Federspiel N.A."/>
            <person name="Palm C.J."/>
            <person name="Conway A.B."/>
            <person name="Conn L."/>
            <person name="Hansen N.F."/>
            <person name="Altafi H."/>
            <person name="Nguyen M."/>
            <person name="Lam B."/>
            <person name="Southwick A."/>
            <person name="Miranda M."/>
            <person name="Brooks S."/>
            <person name="Buehler E."/>
            <person name="Chao Q."/>
            <person name="Chin C."/>
            <person name="Chiou J."/>
            <person name="Choi E."/>
            <person name="Gonzalez A."/>
            <person name="Howng B."/>
            <person name="Johnson-Hopson C."/>
            <person name="Khan S."/>
            <person name="Kim C."/>
            <person name="Koo T."/>
            <person name="Lee J.M."/>
            <person name="Lenz C."/>
            <person name="Liu A."/>
            <person name="Liu S."/>
            <person name="Mukharsky N."/>
            <person name="Pham P."/>
            <person name="Sakano H."/>
            <person name="Shinn P."/>
            <person name="Toriumi M."/>
            <person name="Vaysberg M."/>
            <person name="Yu G."/>
            <person name="Ecker J."/>
            <person name="Theologis A."/>
            <person name="Davis R.W."/>
        </authorList>
    </citation>
    <scope>NUCLEOTIDE SEQUENCE</scope>
</reference>
<organism evidence="4">
    <name type="scientific">Arabidopsis thaliana</name>
    <name type="common">Mouse-ear cress</name>
    <dbReference type="NCBI Taxonomy" id="3702"/>
    <lineage>
        <taxon>Eukaryota</taxon>
        <taxon>Viridiplantae</taxon>
        <taxon>Streptophyta</taxon>
        <taxon>Embryophyta</taxon>
        <taxon>Tracheophyta</taxon>
        <taxon>Spermatophyta</taxon>
        <taxon>Magnoliopsida</taxon>
        <taxon>eudicotyledons</taxon>
        <taxon>Gunneridae</taxon>
        <taxon>Pentapetalae</taxon>
        <taxon>rosids</taxon>
        <taxon>malvids</taxon>
        <taxon>Brassicales</taxon>
        <taxon>Brassicaceae</taxon>
        <taxon>Camelineae</taxon>
        <taxon>Arabidopsis</taxon>
    </lineage>
</organism>
<dbReference type="Proteomes" id="UP000006548">
    <property type="component" value="Chromosome 1"/>
</dbReference>
<evidence type="ECO:0000313" key="5">
    <source>
        <dbReference type="EMBL" id="AEE34583.1"/>
    </source>
</evidence>
<accession>Q9FZH9</accession>
<dbReference type="PIR" id="H96693">
    <property type="entry name" value="H96693"/>
</dbReference>
<dbReference type="AlphaFoldDB" id="Q9FZH9"/>